<protein>
    <submittedName>
        <fullName evidence="2">Uncharacterized protein</fullName>
    </submittedName>
</protein>
<dbReference type="AlphaFoldDB" id="A0A6V7TWG6"/>
<gene>
    <name evidence="2" type="ORF">MENT_LOCUS4684</name>
</gene>
<dbReference type="Proteomes" id="UP000580250">
    <property type="component" value="Unassembled WGS sequence"/>
</dbReference>
<evidence type="ECO:0000256" key="1">
    <source>
        <dbReference type="SAM" id="MobiDB-lite"/>
    </source>
</evidence>
<feature type="compositionally biased region" description="Basic residues" evidence="1">
    <location>
        <begin position="59"/>
        <end position="71"/>
    </location>
</feature>
<evidence type="ECO:0000313" key="3">
    <source>
        <dbReference type="Proteomes" id="UP000580250"/>
    </source>
</evidence>
<evidence type="ECO:0000313" key="2">
    <source>
        <dbReference type="EMBL" id="CAD2135303.1"/>
    </source>
</evidence>
<accession>A0A6V7TWG6</accession>
<sequence>MGTPMYNHPDLQKLKLVHISALSALLVDILIRMKKFQMLFLLGRSLMASRMQSLLQSNHNKKSRKESRRRTANSQIGKTRERSQIWIQTLSTLATDLLIRRSERTFRKMIRVLLTLNNQKRQKFISKKFPIPMTFRNRLLNVLARNFWSN</sequence>
<feature type="region of interest" description="Disordered" evidence="1">
    <location>
        <begin position="55"/>
        <end position="77"/>
    </location>
</feature>
<name>A0A6V7TWG6_MELEN</name>
<dbReference type="EMBL" id="CAJEWN010000016">
    <property type="protein sequence ID" value="CAD2135303.1"/>
    <property type="molecule type" value="Genomic_DNA"/>
</dbReference>
<organism evidence="2 3">
    <name type="scientific">Meloidogyne enterolobii</name>
    <name type="common">Root-knot nematode worm</name>
    <name type="synonym">Meloidogyne mayaguensis</name>
    <dbReference type="NCBI Taxonomy" id="390850"/>
    <lineage>
        <taxon>Eukaryota</taxon>
        <taxon>Metazoa</taxon>
        <taxon>Ecdysozoa</taxon>
        <taxon>Nematoda</taxon>
        <taxon>Chromadorea</taxon>
        <taxon>Rhabditida</taxon>
        <taxon>Tylenchina</taxon>
        <taxon>Tylenchomorpha</taxon>
        <taxon>Tylenchoidea</taxon>
        <taxon>Meloidogynidae</taxon>
        <taxon>Meloidogyninae</taxon>
        <taxon>Meloidogyne</taxon>
    </lineage>
</organism>
<proteinExistence type="predicted"/>
<reference evidence="2 3" key="1">
    <citation type="submission" date="2020-08" db="EMBL/GenBank/DDBJ databases">
        <authorList>
            <person name="Koutsovoulos G."/>
            <person name="Danchin GJ E."/>
        </authorList>
    </citation>
    <scope>NUCLEOTIDE SEQUENCE [LARGE SCALE GENOMIC DNA]</scope>
</reference>
<comment type="caution">
    <text evidence="2">The sequence shown here is derived from an EMBL/GenBank/DDBJ whole genome shotgun (WGS) entry which is preliminary data.</text>
</comment>